<dbReference type="GO" id="GO:0005886">
    <property type="term" value="C:plasma membrane"/>
    <property type="evidence" value="ECO:0007669"/>
    <property type="project" value="UniProtKB-SubCell"/>
</dbReference>
<dbReference type="GO" id="GO:0022857">
    <property type="term" value="F:transmembrane transporter activity"/>
    <property type="evidence" value="ECO:0007669"/>
    <property type="project" value="InterPro"/>
</dbReference>
<dbReference type="Pfam" id="PF00892">
    <property type="entry name" value="EamA"/>
    <property type="match status" value="1"/>
</dbReference>
<keyword evidence="5" id="KW-0441">Lipid A biosynthesis</keyword>
<feature type="transmembrane region" description="Helical" evidence="11">
    <location>
        <begin position="44"/>
        <end position="62"/>
    </location>
</feature>
<evidence type="ECO:0000256" key="3">
    <source>
        <dbReference type="ARBA" id="ARBA00022516"/>
    </source>
</evidence>
<comment type="caution">
    <text evidence="13">The sequence shown here is derived from an EMBL/GenBank/DDBJ whole genome shotgun (WGS) entry which is preliminary data.</text>
</comment>
<keyword evidence="3" id="KW-0444">Lipid biosynthesis</keyword>
<dbReference type="InterPro" id="IPR000620">
    <property type="entry name" value="EamA_dom"/>
</dbReference>
<evidence type="ECO:0000313" key="14">
    <source>
        <dbReference type="Proteomes" id="UP000014216"/>
    </source>
</evidence>
<name>S0FRD1_9BACT</name>
<proteinExistence type="predicted"/>
<keyword evidence="10 11" id="KW-0472">Membrane</keyword>
<evidence type="ECO:0000256" key="10">
    <source>
        <dbReference type="ARBA" id="ARBA00023136"/>
    </source>
</evidence>
<keyword evidence="8 11" id="KW-1133">Transmembrane helix</keyword>
<keyword evidence="9" id="KW-0443">Lipid metabolism</keyword>
<reference evidence="13 14" key="1">
    <citation type="journal article" date="2013" name="Genome Announc.">
        <title>Draft Genome Sequence of Desulfotignum phosphitoxidans DSM 13687 Strain FiPS-3.</title>
        <authorList>
            <person name="Poehlein A."/>
            <person name="Daniel R."/>
            <person name="Simeonova D.D."/>
        </authorList>
    </citation>
    <scope>NUCLEOTIDE SEQUENCE [LARGE SCALE GENOMIC DNA]</scope>
    <source>
        <strain evidence="13 14">DSM 13687</strain>
    </source>
</reference>
<evidence type="ECO:0000256" key="7">
    <source>
        <dbReference type="ARBA" id="ARBA00022985"/>
    </source>
</evidence>
<keyword evidence="14" id="KW-1185">Reference proteome</keyword>
<dbReference type="GO" id="GO:0009103">
    <property type="term" value="P:lipopolysaccharide biosynthetic process"/>
    <property type="evidence" value="ECO:0007669"/>
    <property type="project" value="UniProtKB-KW"/>
</dbReference>
<keyword evidence="2" id="KW-1003">Cell membrane</keyword>
<dbReference type="PANTHER" id="PTHR30561:SF9">
    <property type="entry name" value="4-AMINO-4-DEOXY-L-ARABINOSE-PHOSPHOUNDECAPRENOL FLIPPASE SUBUNIT ARNF-RELATED"/>
    <property type="match status" value="1"/>
</dbReference>
<evidence type="ECO:0000256" key="4">
    <source>
        <dbReference type="ARBA" id="ARBA00022519"/>
    </source>
</evidence>
<keyword evidence="6 11" id="KW-0812">Transmembrane</keyword>
<evidence type="ECO:0000256" key="11">
    <source>
        <dbReference type="SAM" id="Phobius"/>
    </source>
</evidence>
<dbReference type="GO" id="GO:0009245">
    <property type="term" value="P:lipid A biosynthetic process"/>
    <property type="evidence" value="ECO:0007669"/>
    <property type="project" value="UniProtKB-KW"/>
</dbReference>
<sequence length="63" mass="6440">MAALCYMAALSKLPLSHAYPFMGITFGIVLLGSALLFNEPLNGYKVAGVLLIIAGIAVGSQGA</sequence>
<dbReference type="InterPro" id="IPR000390">
    <property type="entry name" value="Small_drug/metabolite_transptr"/>
</dbReference>
<feature type="transmembrane region" description="Helical" evidence="11">
    <location>
        <begin position="17"/>
        <end position="37"/>
    </location>
</feature>
<comment type="subcellular location">
    <subcellularLocation>
        <location evidence="1">Cell membrane</location>
        <topology evidence="1">Multi-pass membrane protein</topology>
    </subcellularLocation>
</comment>
<accession>S0FRD1</accession>
<gene>
    <name evidence="13" type="ORF">Dpo_13c00360</name>
</gene>
<keyword evidence="7" id="KW-0448">Lipopolysaccharide biosynthesis</keyword>
<evidence type="ECO:0000256" key="1">
    <source>
        <dbReference type="ARBA" id="ARBA00004651"/>
    </source>
</evidence>
<evidence type="ECO:0000256" key="5">
    <source>
        <dbReference type="ARBA" id="ARBA00022556"/>
    </source>
</evidence>
<dbReference type="AlphaFoldDB" id="S0FRD1"/>
<evidence type="ECO:0000313" key="13">
    <source>
        <dbReference type="EMBL" id="EMS77638.1"/>
    </source>
</evidence>
<evidence type="ECO:0000256" key="8">
    <source>
        <dbReference type="ARBA" id="ARBA00022989"/>
    </source>
</evidence>
<dbReference type="EMBL" id="APJX01000013">
    <property type="protein sequence ID" value="EMS77638.1"/>
    <property type="molecule type" value="Genomic_DNA"/>
</dbReference>
<keyword evidence="4" id="KW-0997">Cell inner membrane</keyword>
<evidence type="ECO:0000259" key="12">
    <source>
        <dbReference type="Pfam" id="PF00892"/>
    </source>
</evidence>
<feature type="domain" description="EamA" evidence="12">
    <location>
        <begin position="2"/>
        <end position="58"/>
    </location>
</feature>
<dbReference type="Gene3D" id="1.10.3730.20">
    <property type="match status" value="1"/>
</dbReference>
<evidence type="ECO:0000256" key="2">
    <source>
        <dbReference type="ARBA" id="ARBA00022475"/>
    </source>
</evidence>
<dbReference type="InterPro" id="IPR037185">
    <property type="entry name" value="EmrE-like"/>
</dbReference>
<evidence type="ECO:0000256" key="6">
    <source>
        <dbReference type="ARBA" id="ARBA00022692"/>
    </source>
</evidence>
<evidence type="ECO:0000256" key="9">
    <source>
        <dbReference type="ARBA" id="ARBA00023098"/>
    </source>
</evidence>
<protein>
    <recommendedName>
        <fullName evidence="12">EamA domain-containing protein</fullName>
    </recommendedName>
</protein>
<dbReference type="SUPFAM" id="SSF103481">
    <property type="entry name" value="Multidrug resistance efflux transporter EmrE"/>
    <property type="match status" value="1"/>
</dbReference>
<dbReference type="PANTHER" id="PTHR30561">
    <property type="entry name" value="SMR FAMILY PROTON-DEPENDENT DRUG EFFLUX TRANSPORTER SUGE"/>
    <property type="match status" value="1"/>
</dbReference>
<organism evidence="13 14">
    <name type="scientific">Desulfotignum phosphitoxidans DSM 13687</name>
    <dbReference type="NCBI Taxonomy" id="1286635"/>
    <lineage>
        <taxon>Bacteria</taxon>
        <taxon>Pseudomonadati</taxon>
        <taxon>Thermodesulfobacteriota</taxon>
        <taxon>Desulfobacteria</taxon>
        <taxon>Desulfobacterales</taxon>
        <taxon>Desulfobacteraceae</taxon>
        <taxon>Desulfotignum</taxon>
    </lineage>
</organism>
<dbReference type="Proteomes" id="UP000014216">
    <property type="component" value="Unassembled WGS sequence"/>
</dbReference>